<dbReference type="STRING" id="146018.BN2156_04130"/>
<reference evidence="3" key="1">
    <citation type="submission" date="2015-07" db="EMBL/GenBank/DDBJ databases">
        <authorList>
            <person name="Urmite Genomes"/>
        </authorList>
    </citation>
    <scope>NUCLEOTIDE SEQUENCE [LARGE SCALE GENOMIC DNA]</scope>
    <source>
        <strain evidence="3">type strain: ATCC 49404</strain>
    </source>
</reference>
<dbReference type="InterPro" id="IPR006311">
    <property type="entry name" value="TAT_signal"/>
</dbReference>
<dbReference type="PROSITE" id="PS51318">
    <property type="entry name" value="TAT"/>
    <property type="match status" value="1"/>
</dbReference>
<dbReference type="RefSeq" id="WP_110811034.1">
    <property type="nucleotide sequence ID" value="NZ_CWKH01000002.1"/>
</dbReference>
<evidence type="ECO:0000256" key="1">
    <source>
        <dbReference type="SAM" id="MobiDB-lite"/>
    </source>
</evidence>
<organism evidence="2 3">
    <name type="scientific">Mycolicibacterium neworleansense</name>
    <dbReference type="NCBI Taxonomy" id="146018"/>
    <lineage>
        <taxon>Bacteria</taxon>
        <taxon>Bacillati</taxon>
        <taxon>Actinomycetota</taxon>
        <taxon>Actinomycetes</taxon>
        <taxon>Mycobacteriales</taxon>
        <taxon>Mycobacteriaceae</taxon>
        <taxon>Mycolicibacterium</taxon>
    </lineage>
</organism>
<dbReference type="EMBL" id="CWKH01000002">
    <property type="protein sequence ID" value="CRZ17245.1"/>
    <property type="molecule type" value="Genomic_DNA"/>
</dbReference>
<gene>
    <name evidence="2" type="ORF">BN2156_04130</name>
</gene>
<feature type="compositionally biased region" description="Pro residues" evidence="1">
    <location>
        <begin position="36"/>
        <end position="59"/>
    </location>
</feature>
<evidence type="ECO:0000313" key="3">
    <source>
        <dbReference type="Proteomes" id="UP000199147"/>
    </source>
</evidence>
<evidence type="ECO:0000313" key="2">
    <source>
        <dbReference type="EMBL" id="CRZ17245.1"/>
    </source>
</evidence>
<dbReference type="AlphaFoldDB" id="A0A0H5RST3"/>
<dbReference type="Proteomes" id="UP000199147">
    <property type="component" value="Unassembled WGS sequence"/>
</dbReference>
<protein>
    <submittedName>
        <fullName evidence="2">Uncharacterized protein</fullName>
    </submittedName>
</protein>
<sequence precursor="true">MIELASRWRVLAAGTAVGVAAVVGFAGQTASAEPLLPAPSVPGPVPATPAAPAPAPAPGLPQLLGLQG</sequence>
<feature type="region of interest" description="Disordered" evidence="1">
    <location>
        <begin position="33"/>
        <end position="68"/>
    </location>
</feature>
<proteinExistence type="predicted"/>
<accession>A0A0H5RST3</accession>
<name>A0A0H5RST3_9MYCO</name>
<keyword evidence="3" id="KW-1185">Reference proteome</keyword>